<dbReference type="EMBL" id="CM047905">
    <property type="protein sequence ID" value="KAJ0088778.1"/>
    <property type="molecule type" value="Genomic_DNA"/>
</dbReference>
<keyword evidence="2" id="KW-1185">Reference proteome</keyword>
<proteinExistence type="predicted"/>
<evidence type="ECO:0000313" key="1">
    <source>
        <dbReference type="EMBL" id="KAJ0088778.1"/>
    </source>
</evidence>
<reference evidence="2" key="1">
    <citation type="journal article" date="2023" name="G3 (Bethesda)">
        <title>Genome assembly and association tests identify interacting loci associated with vigor, precocity, and sex in interspecific pistachio rootstocks.</title>
        <authorList>
            <person name="Palmer W."/>
            <person name="Jacygrad E."/>
            <person name="Sagayaradj S."/>
            <person name="Cavanaugh K."/>
            <person name="Han R."/>
            <person name="Bertier L."/>
            <person name="Beede B."/>
            <person name="Kafkas S."/>
            <person name="Golino D."/>
            <person name="Preece J."/>
            <person name="Michelmore R."/>
        </authorList>
    </citation>
    <scope>NUCLEOTIDE SEQUENCE [LARGE SCALE GENOMIC DNA]</scope>
</reference>
<dbReference type="Proteomes" id="UP001164250">
    <property type="component" value="Chromosome 9"/>
</dbReference>
<name>A0ACC1AQ57_9ROSI</name>
<evidence type="ECO:0000313" key="2">
    <source>
        <dbReference type="Proteomes" id="UP001164250"/>
    </source>
</evidence>
<accession>A0ACC1AQ57</accession>
<sequence>MQELSYSGITGTMFGKAETDACVKAIKVTNVRAHSRCSRLCTGMFGTGTGTGKNVRCFSPQKCCCT</sequence>
<gene>
    <name evidence="1" type="ORF">Patl1_33250</name>
</gene>
<comment type="caution">
    <text evidence="1">The sequence shown here is derived from an EMBL/GenBank/DDBJ whole genome shotgun (WGS) entry which is preliminary data.</text>
</comment>
<organism evidence="1 2">
    <name type="scientific">Pistacia atlantica</name>
    <dbReference type="NCBI Taxonomy" id="434234"/>
    <lineage>
        <taxon>Eukaryota</taxon>
        <taxon>Viridiplantae</taxon>
        <taxon>Streptophyta</taxon>
        <taxon>Embryophyta</taxon>
        <taxon>Tracheophyta</taxon>
        <taxon>Spermatophyta</taxon>
        <taxon>Magnoliopsida</taxon>
        <taxon>eudicotyledons</taxon>
        <taxon>Gunneridae</taxon>
        <taxon>Pentapetalae</taxon>
        <taxon>rosids</taxon>
        <taxon>malvids</taxon>
        <taxon>Sapindales</taxon>
        <taxon>Anacardiaceae</taxon>
        <taxon>Pistacia</taxon>
    </lineage>
</organism>
<protein>
    <submittedName>
        <fullName evidence="1">Uncharacterized protein</fullName>
    </submittedName>
</protein>